<protein>
    <submittedName>
        <fullName evidence="1">Uncharacterized protein</fullName>
    </submittedName>
</protein>
<evidence type="ECO:0000313" key="1">
    <source>
        <dbReference type="EMBL" id="UFX99762.1"/>
    </source>
</evidence>
<proteinExistence type="predicted"/>
<accession>A0A8K1W874</accession>
<reference evidence="1" key="1">
    <citation type="submission" date="2018-03" db="EMBL/GenBank/DDBJ databases">
        <title>Draft genome sequences of Megaviruse, new member of the family Mimiviridae isolated from water in Shanghai, China.</title>
        <authorList>
            <person name="Xia Y."/>
        </authorList>
    </citation>
    <scope>NUCLEOTIDE SEQUENCE</scope>
    <source>
        <strain evidence="1">SH</strain>
    </source>
</reference>
<dbReference type="EMBL" id="MH046811">
    <property type="protein sequence ID" value="UFX99762.1"/>
    <property type="molecule type" value="Genomic_DNA"/>
</dbReference>
<sequence length="27" mass="3286">MDLKIILLMLIHQQFQIVEDFQIIVML</sequence>
<organism evidence="1">
    <name type="scientific">Megavirus baoshan</name>
    <dbReference type="NCBI Taxonomy" id="2496520"/>
    <lineage>
        <taxon>Viruses</taxon>
        <taxon>Varidnaviria</taxon>
        <taxon>Bamfordvirae</taxon>
        <taxon>Nucleocytoviricota</taxon>
        <taxon>Megaviricetes</taxon>
        <taxon>Imitervirales</taxon>
        <taxon>Mimiviridae</taxon>
        <taxon>Megamimivirinae</taxon>
        <taxon>Megavirus</taxon>
        <taxon>Megavirus baoshanense</taxon>
    </lineage>
</organism>
<name>A0A8K1W874_9VIRU</name>
<gene>
    <name evidence="1" type="ORF">Mb0203</name>
</gene>